<comment type="caution">
    <text evidence="1">The sequence shown here is derived from an EMBL/GenBank/DDBJ whole genome shotgun (WGS) entry which is preliminary data.</text>
</comment>
<dbReference type="Proteomes" id="UP001159364">
    <property type="component" value="Linkage Group LG05"/>
</dbReference>
<dbReference type="AlphaFoldDB" id="A0AAV8TA52"/>
<keyword evidence="2" id="KW-1185">Reference proteome</keyword>
<accession>A0AAV8TA52</accession>
<proteinExistence type="predicted"/>
<evidence type="ECO:0000313" key="1">
    <source>
        <dbReference type="EMBL" id="KAJ8763562.1"/>
    </source>
</evidence>
<reference evidence="1 2" key="1">
    <citation type="submission" date="2021-09" db="EMBL/GenBank/DDBJ databases">
        <title>Genomic insights and catalytic innovation underlie evolution of tropane alkaloids biosynthesis.</title>
        <authorList>
            <person name="Wang Y.-J."/>
            <person name="Tian T."/>
            <person name="Huang J.-P."/>
            <person name="Huang S.-X."/>
        </authorList>
    </citation>
    <scope>NUCLEOTIDE SEQUENCE [LARGE SCALE GENOMIC DNA]</scope>
    <source>
        <strain evidence="1">KIB-2018</strain>
        <tissue evidence="1">Leaf</tissue>
    </source>
</reference>
<sequence>MKDAKIAASSFFTKFTSFYSPFESSMDLLWNWTSRERNNEKKTFNRVEFKHHYIQVHDTCGMGCSNDSNLQHHIINQYYSKGVVQL</sequence>
<evidence type="ECO:0008006" key="3">
    <source>
        <dbReference type="Google" id="ProtNLM"/>
    </source>
</evidence>
<protein>
    <recommendedName>
        <fullName evidence="3">HNH homing endonuclease</fullName>
    </recommendedName>
</protein>
<organism evidence="1 2">
    <name type="scientific">Erythroxylum novogranatense</name>
    <dbReference type="NCBI Taxonomy" id="1862640"/>
    <lineage>
        <taxon>Eukaryota</taxon>
        <taxon>Viridiplantae</taxon>
        <taxon>Streptophyta</taxon>
        <taxon>Embryophyta</taxon>
        <taxon>Tracheophyta</taxon>
        <taxon>Spermatophyta</taxon>
        <taxon>Magnoliopsida</taxon>
        <taxon>eudicotyledons</taxon>
        <taxon>Gunneridae</taxon>
        <taxon>Pentapetalae</taxon>
        <taxon>rosids</taxon>
        <taxon>fabids</taxon>
        <taxon>Malpighiales</taxon>
        <taxon>Erythroxylaceae</taxon>
        <taxon>Erythroxylum</taxon>
    </lineage>
</organism>
<name>A0AAV8TA52_9ROSI</name>
<dbReference type="EMBL" id="JAIWQS010000005">
    <property type="protein sequence ID" value="KAJ8763562.1"/>
    <property type="molecule type" value="Genomic_DNA"/>
</dbReference>
<evidence type="ECO:0000313" key="2">
    <source>
        <dbReference type="Proteomes" id="UP001159364"/>
    </source>
</evidence>
<gene>
    <name evidence="1" type="ORF">K2173_002445</name>
</gene>